<gene>
    <name evidence="2" type="ORF">PUV54_07745</name>
</gene>
<evidence type="ECO:0000313" key="3">
    <source>
        <dbReference type="Proteomes" id="UP001214043"/>
    </source>
</evidence>
<evidence type="ECO:0000313" key="2">
    <source>
        <dbReference type="EMBL" id="WDI33087.1"/>
    </source>
</evidence>
<evidence type="ECO:0008006" key="4">
    <source>
        <dbReference type="Google" id="ProtNLM"/>
    </source>
</evidence>
<proteinExistence type="predicted"/>
<dbReference type="EMBL" id="CP118166">
    <property type="protein sequence ID" value="WDI33087.1"/>
    <property type="molecule type" value="Genomic_DNA"/>
</dbReference>
<feature type="transmembrane region" description="Helical" evidence="1">
    <location>
        <begin position="75"/>
        <end position="106"/>
    </location>
</feature>
<keyword evidence="1" id="KW-0812">Transmembrane</keyword>
<keyword evidence="3" id="KW-1185">Reference proteome</keyword>
<keyword evidence="1" id="KW-0472">Membrane</keyword>
<dbReference type="RefSeq" id="WP_274495049.1">
    <property type="nucleotide sequence ID" value="NZ_CP118166.1"/>
</dbReference>
<evidence type="ECO:0000256" key="1">
    <source>
        <dbReference type="SAM" id="Phobius"/>
    </source>
</evidence>
<feature type="transmembrane region" description="Helical" evidence="1">
    <location>
        <begin position="184"/>
        <end position="202"/>
    </location>
</feature>
<reference evidence="2" key="1">
    <citation type="submission" date="2023-02" db="EMBL/GenBank/DDBJ databases">
        <title>Genome sequence of Hyphococcus flavus.</title>
        <authorList>
            <person name="Rong J.-C."/>
            <person name="Zhao Q."/>
            <person name="Yi M."/>
            <person name="Wu J.-Y."/>
        </authorList>
    </citation>
    <scope>NUCLEOTIDE SEQUENCE</scope>
    <source>
        <strain evidence="2">MCCC 1K03223</strain>
    </source>
</reference>
<name>A0AAF0CIP9_9PROT</name>
<feature type="transmembrane region" description="Helical" evidence="1">
    <location>
        <begin position="155"/>
        <end position="178"/>
    </location>
</feature>
<sequence>MSQESSAHMSRISEIIVGGVMIAAAFLTVLGMSHHPTSATQADTARVTHAVLISLQGVIFLGYIIFAVRRGAGKGFVAAGLVAFLFNLMAVFGAANVSGFIIPALNESSSLTTETFALLRAVNQTLSVWGVFATSLAILFWAVSFVLTSGTGNRIVGLIGLALSAVPALLLASGLVVMDVHGATLVYASHAAFAAIVGMRLMQGKI</sequence>
<keyword evidence="1" id="KW-1133">Transmembrane helix</keyword>
<accession>A0AAF0CIP9</accession>
<dbReference type="Proteomes" id="UP001214043">
    <property type="component" value="Chromosome"/>
</dbReference>
<feature type="transmembrane region" description="Helical" evidence="1">
    <location>
        <begin position="12"/>
        <end position="30"/>
    </location>
</feature>
<dbReference type="KEGG" id="hfl:PUV54_07745"/>
<feature type="transmembrane region" description="Helical" evidence="1">
    <location>
        <begin position="126"/>
        <end position="148"/>
    </location>
</feature>
<organism evidence="2 3">
    <name type="scientific">Hyphococcus flavus</name>
    <dbReference type="NCBI Taxonomy" id="1866326"/>
    <lineage>
        <taxon>Bacteria</taxon>
        <taxon>Pseudomonadati</taxon>
        <taxon>Pseudomonadota</taxon>
        <taxon>Alphaproteobacteria</taxon>
        <taxon>Parvularculales</taxon>
        <taxon>Parvularculaceae</taxon>
        <taxon>Hyphococcus</taxon>
    </lineage>
</organism>
<protein>
    <recommendedName>
        <fullName evidence="4">DUF4386 family protein</fullName>
    </recommendedName>
</protein>
<dbReference type="AlphaFoldDB" id="A0AAF0CIP9"/>
<feature type="transmembrane region" description="Helical" evidence="1">
    <location>
        <begin position="50"/>
        <end position="68"/>
    </location>
</feature>